<sequence length="207" mass="23883">MAASLTEIYPKRKMEDITNRQKKAKLDSKSFFVPTQERLPSPSSPSNSLSPQRLHQRQKSVLFELSRNEHFECPLLTPKDEDYDLESDQNETYSQVNDLHPLESNTDYVVLSSTASLLDVTKENIETEITELSSLRSQALKASKLDLVDFYIRLIYDKQSLPTQHKIPRAPEINWAKYEEGLMNVSLRHDSTNDEEKSAFQALNMFQ</sequence>
<evidence type="ECO:0000256" key="1">
    <source>
        <dbReference type="SAM" id="MobiDB-lite"/>
    </source>
</evidence>
<feature type="compositionally biased region" description="Basic and acidic residues" evidence="1">
    <location>
        <begin position="9"/>
        <end position="28"/>
    </location>
</feature>
<evidence type="ECO:0000313" key="2">
    <source>
        <dbReference type="EMBL" id="QBM88988.1"/>
    </source>
</evidence>
<feature type="region of interest" description="Disordered" evidence="1">
    <location>
        <begin position="1"/>
        <end position="53"/>
    </location>
</feature>
<dbReference type="Proteomes" id="UP000292447">
    <property type="component" value="Chromosome IV"/>
</dbReference>
<feature type="compositionally biased region" description="Low complexity" evidence="1">
    <location>
        <begin position="39"/>
        <end position="51"/>
    </location>
</feature>
<name>A0A4P6XS83_9ASCO</name>
<proteinExistence type="predicted"/>
<keyword evidence="3" id="KW-1185">Reference proteome</keyword>
<evidence type="ECO:0000313" key="3">
    <source>
        <dbReference type="Proteomes" id="UP000292447"/>
    </source>
</evidence>
<gene>
    <name evidence="2" type="ORF">METSCH_D00450</name>
</gene>
<dbReference type="EMBL" id="CP034459">
    <property type="protein sequence ID" value="QBM88988.1"/>
    <property type="molecule type" value="Genomic_DNA"/>
</dbReference>
<dbReference type="AlphaFoldDB" id="A0A4P6XS83"/>
<protein>
    <submittedName>
        <fullName evidence="2">Uncharacterized protein</fullName>
    </submittedName>
</protein>
<accession>A0A4P6XS83</accession>
<reference evidence="3" key="1">
    <citation type="submission" date="2019-03" db="EMBL/GenBank/DDBJ databases">
        <title>Snf2 controls pulcherriminic acid biosynthesis and connects pigmentation and antifungal activity of the yeast Metschnikowia pulcherrima.</title>
        <authorList>
            <person name="Gore-Lloyd D."/>
            <person name="Sumann I."/>
            <person name="Brachmann A.O."/>
            <person name="Schneeberger K."/>
            <person name="Ortiz-Merino R.A."/>
            <person name="Moreno-Beltran M."/>
            <person name="Schlaefli M."/>
            <person name="Kirner P."/>
            <person name="Santos Kron A."/>
            <person name="Wolfe K.H."/>
            <person name="Piel J."/>
            <person name="Ahrens C.H."/>
            <person name="Henk D."/>
            <person name="Freimoser F.M."/>
        </authorList>
    </citation>
    <scope>NUCLEOTIDE SEQUENCE [LARGE SCALE GENOMIC DNA]</scope>
    <source>
        <strain evidence="3">APC 1.2</strain>
    </source>
</reference>
<organism evidence="2 3">
    <name type="scientific">Metschnikowia aff. pulcherrima</name>
    <dbReference type="NCBI Taxonomy" id="2163413"/>
    <lineage>
        <taxon>Eukaryota</taxon>
        <taxon>Fungi</taxon>
        <taxon>Dikarya</taxon>
        <taxon>Ascomycota</taxon>
        <taxon>Saccharomycotina</taxon>
        <taxon>Pichiomycetes</taxon>
        <taxon>Metschnikowiaceae</taxon>
        <taxon>Metschnikowia</taxon>
    </lineage>
</organism>